<dbReference type="NCBIfam" id="TIGR00465">
    <property type="entry name" value="ilvC"/>
    <property type="match status" value="1"/>
</dbReference>
<comment type="pathway">
    <text evidence="1 9">Amino-acid biosynthesis; L-valine biosynthesis; L-valine from pyruvate: step 2/4.</text>
</comment>
<evidence type="ECO:0000256" key="6">
    <source>
        <dbReference type="ARBA" id="ARBA00022842"/>
    </source>
</evidence>
<dbReference type="HAMAP" id="MF_00435">
    <property type="entry name" value="IlvC"/>
    <property type="match status" value="1"/>
</dbReference>
<evidence type="ECO:0000256" key="4">
    <source>
        <dbReference type="ARBA" id="ARBA00022605"/>
    </source>
</evidence>
<dbReference type="Proteomes" id="UP001493487">
    <property type="component" value="Unassembled WGS sequence"/>
</dbReference>
<dbReference type="EMBL" id="JASKHM010000012">
    <property type="protein sequence ID" value="MEQ4484762.1"/>
    <property type="molecule type" value="Genomic_DNA"/>
</dbReference>
<keyword evidence="9" id="KW-0521">NADP</keyword>
<dbReference type="InterPro" id="IPR036291">
    <property type="entry name" value="NAD(P)-bd_dom_sf"/>
</dbReference>
<sequence length="354" mass="38438">MSLGTPASRVDKLSFNHFKEEHNSMAVNLFHEKDADLGVLKGKTIAVIGYGSQGHAQAQNLRDSGLSVIIGLRSGKSADSARNDGFEVLSVADATRKADVVQILMPDETQASVYKNEIEPNLKKGAALMFSHGFNVHFGQIVAPADADVLLVAPKSPGHMVRRTYVEGFGVPGLIAVHQNGTGKAFDIGMAYAKGIGCTRAGVIETSFREETETDLFGEQAVLCGGASALVKAGFETLVEAGYAPEMAYFECLHELKLIVDLMYEGGLASMRHSISNTAEYGDYVTGPRIVTDETKKEMKRVLEDIQQGKFARDFILENQSGRAFLTATRRNEAEHPIEVVGAQLRGMMHWITK</sequence>
<evidence type="ECO:0000259" key="11">
    <source>
        <dbReference type="PROSITE" id="PS51850"/>
    </source>
</evidence>
<dbReference type="InterPro" id="IPR013116">
    <property type="entry name" value="KARI_N"/>
</dbReference>
<evidence type="ECO:0000256" key="10">
    <source>
        <dbReference type="PROSITE-ProRule" id="PRU01198"/>
    </source>
</evidence>
<comment type="function">
    <text evidence="9">Involved in the biosynthesis of branched-chain amino acids (BCAA). Catalyzes an alkyl-migration followed by a ketol-acid reduction of (S)-2-acetolactate (S2AL) to yield (R)-2,3-dihydroxy-isovalerate. In the isomerase reaction, S2AL is rearranged via a Mg-dependent methyl migration to produce 3-hydroxy-3-methyl-2-ketobutyrate (HMKB). In the reductase reaction, this 2-ketoacid undergoes a metal-dependent reduction by NADPH to yield (R)-2,3-dihydroxy-isovalerate.</text>
</comment>
<proteinExistence type="inferred from homology"/>
<evidence type="ECO:0000313" key="13">
    <source>
        <dbReference type="EMBL" id="MEQ4484762.1"/>
    </source>
</evidence>
<comment type="catalytic activity">
    <reaction evidence="9">
        <text>(2R)-2,3-dihydroxy-3-methylbutanoate + NADP(+) = (2S)-2-acetolactate + NADPH + H(+)</text>
        <dbReference type="Rhea" id="RHEA:22068"/>
        <dbReference type="ChEBI" id="CHEBI:15378"/>
        <dbReference type="ChEBI" id="CHEBI:49072"/>
        <dbReference type="ChEBI" id="CHEBI:57783"/>
        <dbReference type="ChEBI" id="CHEBI:58349"/>
        <dbReference type="ChEBI" id="CHEBI:58476"/>
        <dbReference type="EC" id="1.1.1.86"/>
    </reaction>
</comment>
<name>A0ABV1KZ24_9BACL</name>
<feature type="binding site" evidence="9 10">
    <location>
        <position position="251"/>
    </location>
    <ligand>
        <name>Mg(2+)</name>
        <dbReference type="ChEBI" id="CHEBI:18420"/>
        <label>2</label>
    </ligand>
</feature>
<dbReference type="InterPro" id="IPR000506">
    <property type="entry name" value="KARI_C"/>
</dbReference>
<evidence type="ECO:0000256" key="5">
    <source>
        <dbReference type="ARBA" id="ARBA00022723"/>
    </source>
</evidence>
<dbReference type="SUPFAM" id="SSF51735">
    <property type="entry name" value="NAD(P)-binding Rossmann-fold domains"/>
    <property type="match status" value="1"/>
</dbReference>
<feature type="domain" description="KARI N-terminal Rossmann" evidence="11">
    <location>
        <begin position="27"/>
        <end position="206"/>
    </location>
</feature>
<dbReference type="NCBIfam" id="NF009940">
    <property type="entry name" value="PRK13403.1"/>
    <property type="match status" value="1"/>
</dbReference>
<evidence type="ECO:0000256" key="9">
    <source>
        <dbReference type="HAMAP-Rule" id="MF_00435"/>
    </source>
</evidence>
<evidence type="ECO:0000313" key="14">
    <source>
        <dbReference type="Proteomes" id="UP001493487"/>
    </source>
</evidence>
<keyword evidence="4 9" id="KW-0028">Amino-acid biosynthesis</keyword>
<evidence type="ECO:0000256" key="1">
    <source>
        <dbReference type="ARBA" id="ARBA00004864"/>
    </source>
</evidence>
<feature type="active site" evidence="9">
    <location>
        <position position="132"/>
    </location>
</feature>
<evidence type="ECO:0000256" key="2">
    <source>
        <dbReference type="ARBA" id="ARBA00004885"/>
    </source>
</evidence>
<dbReference type="SUPFAM" id="SSF48179">
    <property type="entry name" value="6-phosphogluconate dehydrogenase C-terminal domain-like"/>
    <property type="match status" value="1"/>
</dbReference>
<dbReference type="InterPro" id="IPR013023">
    <property type="entry name" value="KARI"/>
</dbReference>
<keyword evidence="6 9" id="KW-0460">Magnesium</keyword>
<feature type="binding site" evidence="9 10">
    <location>
        <position position="255"/>
    </location>
    <ligand>
        <name>Mg(2+)</name>
        <dbReference type="ChEBI" id="CHEBI:18420"/>
        <label>2</label>
    </ligand>
</feature>
<reference evidence="13 14" key="1">
    <citation type="journal article" date="2023" name="Genome Announc.">
        <title>Pan-Genome Analyses of the Genus Cohnella and Proposal of the Novel Species Cohnella silvisoli sp. nov., Isolated from Forest Soil.</title>
        <authorList>
            <person name="Wang C."/>
            <person name="Mao L."/>
            <person name="Bao G."/>
            <person name="Zhu H."/>
        </authorList>
    </citation>
    <scope>NUCLEOTIDE SEQUENCE [LARGE SCALE GENOMIC DNA]</scope>
    <source>
        <strain evidence="13 14">NL03-T5-1</strain>
    </source>
</reference>
<comment type="similarity">
    <text evidence="3 9 10">Belongs to the ketol-acid reductoisomerase family.</text>
</comment>
<feature type="binding site" evidence="9">
    <location>
        <position position="73"/>
    </location>
    <ligand>
        <name>NADP(+)</name>
        <dbReference type="ChEBI" id="CHEBI:58349"/>
    </ligand>
</feature>
<dbReference type="PROSITE" id="PS51851">
    <property type="entry name" value="KARI_C"/>
    <property type="match status" value="1"/>
</dbReference>
<feature type="binding site" evidence="9">
    <location>
        <position position="77"/>
    </location>
    <ligand>
        <name>NADP(+)</name>
        <dbReference type="ChEBI" id="CHEBI:58349"/>
    </ligand>
</feature>
<evidence type="ECO:0000256" key="3">
    <source>
        <dbReference type="ARBA" id="ARBA00010318"/>
    </source>
</evidence>
<dbReference type="PANTHER" id="PTHR21371">
    <property type="entry name" value="KETOL-ACID REDUCTOISOMERASE, MITOCHONDRIAL"/>
    <property type="match status" value="1"/>
</dbReference>
<feature type="binding site" evidence="9">
    <location>
        <begin position="50"/>
        <end position="53"/>
    </location>
    <ligand>
        <name>NADP(+)</name>
        <dbReference type="ChEBI" id="CHEBI:58349"/>
    </ligand>
</feature>
<dbReference type="InterPro" id="IPR008927">
    <property type="entry name" value="6-PGluconate_DH-like_C_sf"/>
</dbReference>
<dbReference type="Pfam" id="PF01450">
    <property type="entry name" value="KARI_C"/>
    <property type="match status" value="1"/>
</dbReference>
<dbReference type="PANTHER" id="PTHR21371:SF1">
    <property type="entry name" value="KETOL-ACID REDUCTOISOMERASE, MITOCHONDRIAL"/>
    <property type="match status" value="1"/>
</dbReference>
<dbReference type="RefSeq" id="WP_309244781.1">
    <property type="nucleotide sequence ID" value="NZ_JAIOAP010000011.1"/>
</dbReference>
<dbReference type="PIRSF" id="PIRSF000116">
    <property type="entry name" value="IlvC_gammaproteo"/>
    <property type="match status" value="1"/>
</dbReference>
<feature type="binding site" evidence="9 10">
    <location>
        <position position="215"/>
    </location>
    <ligand>
        <name>Mg(2+)</name>
        <dbReference type="ChEBI" id="CHEBI:18420"/>
        <label>1</label>
    </ligand>
</feature>
<dbReference type="Gene3D" id="3.40.50.720">
    <property type="entry name" value="NAD(P)-binding Rossmann-like Domain"/>
    <property type="match status" value="1"/>
</dbReference>
<dbReference type="InterPro" id="IPR014359">
    <property type="entry name" value="KARI_prok"/>
</dbReference>
<dbReference type="EC" id="1.1.1.86" evidence="9"/>
<evidence type="ECO:0000259" key="12">
    <source>
        <dbReference type="PROSITE" id="PS51851"/>
    </source>
</evidence>
<feature type="binding site" evidence="9 10">
    <location>
        <position position="276"/>
    </location>
    <ligand>
        <name>substrate</name>
    </ligand>
</feature>
<evidence type="ECO:0000256" key="8">
    <source>
        <dbReference type="ARBA" id="ARBA00023304"/>
    </source>
</evidence>
<dbReference type="Gene3D" id="6.10.240.10">
    <property type="match status" value="1"/>
</dbReference>
<feature type="binding site" evidence="9 10">
    <location>
        <position position="219"/>
    </location>
    <ligand>
        <name>Mg(2+)</name>
        <dbReference type="ChEBI" id="CHEBI:18420"/>
        <label>1</label>
    </ligand>
</feature>
<comment type="catalytic activity">
    <reaction evidence="9">
        <text>(2R,3R)-2,3-dihydroxy-3-methylpentanoate + NADP(+) = (S)-2-ethyl-2-hydroxy-3-oxobutanoate + NADPH + H(+)</text>
        <dbReference type="Rhea" id="RHEA:13493"/>
        <dbReference type="ChEBI" id="CHEBI:15378"/>
        <dbReference type="ChEBI" id="CHEBI:49256"/>
        <dbReference type="ChEBI" id="CHEBI:49258"/>
        <dbReference type="ChEBI" id="CHEBI:57783"/>
        <dbReference type="ChEBI" id="CHEBI:58349"/>
        <dbReference type="EC" id="1.1.1.86"/>
    </reaction>
</comment>
<dbReference type="Pfam" id="PF07991">
    <property type="entry name" value="KARI_N"/>
    <property type="match status" value="1"/>
</dbReference>
<keyword evidence="5 9" id="KW-0479">Metal-binding</keyword>
<dbReference type="GO" id="GO:0004455">
    <property type="term" value="F:ketol-acid reductoisomerase activity"/>
    <property type="evidence" value="ECO:0007669"/>
    <property type="project" value="UniProtKB-EC"/>
</dbReference>
<comment type="caution">
    <text evidence="9">Lacks conserved residue(s) required for the propagation of feature annotation.</text>
</comment>
<dbReference type="PROSITE" id="PS51850">
    <property type="entry name" value="KARI_N"/>
    <property type="match status" value="1"/>
</dbReference>
<comment type="caution">
    <text evidence="13">The sequence shown here is derived from an EMBL/GenBank/DDBJ whole genome shotgun (WGS) entry which is preliminary data.</text>
</comment>
<feature type="binding site" evidence="9">
    <location>
        <position position="158"/>
    </location>
    <ligand>
        <name>NADP(+)</name>
        <dbReference type="ChEBI" id="CHEBI:58349"/>
    </ligand>
</feature>
<organism evidence="13 14">
    <name type="scientific">Cohnella silvisoli</name>
    <dbReference type="NCBI Taxonomy" id="2873699"/>
    <lineage>
        <taxon>Bacteria</taxon>
        <taxon>Bacillati</taxon>
        <taxon>Bacillota</taxon>
        <taxon>Bacilli</taxon>
        <taxon>Bacillales</taxon>
        <taxon>Paenibacillaceae</taxon>
        <taxon>Cohnella</taxon>
    </lineage>
</organism>
<keyword evidence="8 9" id="KW-0100">Branched-chain amino acid biosynthesis</keyword>
<gene>
    <name evidence="9 13" type="primary">ilvC</name>
    <name evidence="13" type="ORF">QJS35_20460</name>
</gene>
<feature type="binding site" evidence="9 10">
    <location>
        <position position="215"/>
    </location>
    <ligand>
        <name>Mg(2+)</name>
        <dbReference type="ChEBI" id="CHEBI:18420"/>
        <label>2</label>
    </ligand>
</feature>
<feature type="domain" description="KARI C-terminal knotted" evidence="12">
    <location>
        <begin position="207"/>
        <end position="352"/>
    </location>
</feature>
<keyword evidence="7 9" id="KW-0560">Oxidoreductase</keyword>
<evidence type="ECO:0000256" key="7">
    <source>
        <dbReference type="ARBA" id="ARBA00023002"/>
    </source>
</evidence>
<accession>A0ABV1KZ24</accession>
<keyword evidence="14" id="KW-1185">Reference proteome</keyword>
<comment type="cofactor">
    <cofactor evidence="9">
        <name>Mg(2+)</name>
        <dbReference type="ChEBI" id="CHEBI:18420"/>
    </cofactor>
    <text evidence="9">Binds 2 magnesium ions per subunit.</text>
</comment>
<dbReference type="NCBIfam" id="NF004017">
    <property type="entry name" value="PRK05479.1"/>
    <property type="match status" value="1"/>
</dbReference>
<comment type="pathway">
    <text evidence="2 9">Amino-acid biosynthesis; L-isoleucine biosynthesis; L-isoleucine from 2-oxobutanoate: step 2/4.</text>
</comment>
<protein>
    <recommendedName>
        <fullName evidence="9">Ketol-acid reductoisomerase (NADP(+))</fullName>
        <shortName evidence="9">KARI</shortName>
        <ecNumber evidence="9">1.1.1.86</ecNumber>
    </recommendedName>
    <alternativeName>
        <fullName evidence="9">Acetohydroxy-acid isomeroreductase</fullName>
        <shortName evidence="9">AHIR</shortName>
    </alternativeName>
    <alternativeName>
        <fullName evidence="9">Alpha-keto-beta-hydroxylacyl reductoisomerase</fullName>
    </alternativeName>
</protein>